<protein>
    <submittedName>
        <fullName evidence="2">Uncharacterized protein</fullName>
    </submittedName>
</protein>
<dbReference type="Proteomes" id="UP000034845">
    <property type="component" value="Unassembled WGS sequence"/>
</dbReference>
<feature type="transmembrane region" description="Helical" evidence="1">
    <location>
        <begin position="30"/>
        <end position="51"/>
    </location>
</feature>
<evidence type="ECO:0000313" key="3">
    <source>
        <dbReference type="Proteomes" id="UP000034845"/>
    </source>
</evidence>
<keyword evidence="1" id="KW-0812">Transmembrane</keyword>
<evidence type="ECO:0000256" key="1">
    <source>
        <dbReference type="SAM" id="Phobius"/>
    </source>
</evidence>
<dbReference type="AlphaFoldDB" id="A0A0G0PWM4"/>
<gene>
    <name evidence="2" type="ORF">UT29_C0001G0045</name>
</gene>
<name>A0A0G0PWM4_YANXG</name>
<proteinExistence type="predicted"/>
<evidence type="ECO:0000313" key="2">
    <source>
        <dbReference type="EMBL" id="KKR02565.1"/>
    </source>
</evidence>
<comment type="caution">
    <text evidence="2">The sequence shown here is derived from an EMBL/GenBank/DDBJ whole genome shotgun (WGS) entry which is preliminary data.</text>
</comment>
<keyword evidence="1" id="KW-0472">Membrane</keyword>
<accession>A0A0G0PWM4</accession>
<organism evidence="2 3">
    <name type="scientific">Yanofskybacteria sp. (strain GW2011_GWA1_39_13)</name>
    <dbReference type="NCBI Taxonomy" id="1619019"/>
    <lineage>
        <taxon>Bacteria</taxon>
        <taxon>Candidatus Yanofskyibacteriota</taxon>
    </lineage>
</organism>
<keyword evidence="1" id="KW-1133">Transmembrane helix</keyword>
<dbReference type="EMBL" id="LBWF01000001">
    <property type="protein sequence ID" value="KKR02565.1"/>
    <property type="molecule type" value="Genomic_DNA"/>
</dbReference>
<sequence length="380" mass="43036">MDYQSFQPNPPGSQMSEQIPSVHKNFTPKFAGIVVGLLVLGGVAYGIWWWGNKSSQFATDETSNWKTYTNILYGYSISYPPNYLITTTDYCGNDGCELRQPTSSSYEVTIERPTEASVSNEAKRDVLMISLNKKGQEYFSVAPGERSLDFGGYQAKIVEGIAGELQTKSLVIDRKDYIFHISADYNQNNGGVSFDILSTFRFIDSADTSTWQTYHNEEYGFEFKYPKDWRVDTFSSLNFNEGIAIRSPKSNTEVYPYEATILVKYGSFETSKSAFEENILPNLRKDIDHQIRYAQFNDKDTVAYSDLGVIETENMVIILGDRLVMISYLPGFDQILSTFKFIESEPTTCIQVITPARNLQTGEIRDFPTPCDVPPGWVKI</sequence>
<reference evidence="2 3" key="1">
    <citation type="journal article" date="2015" name="Nature">
        <title>rRNA introns, odd ribosomes, and small enigmatic genomes across a large radiation of phyla.</title>
        <authorList>
            <person name="Brown C.T."/>
            <person name="Hug L.A."/>
            <person name="Thomas B.C."/>
            <person name="Sharon I."/>
            <person name="Castelle C.J."/>
            <person name="Singh A."/>
            <person name="Wilkins M.J."/>
            <person name="Williams K.H."/>
            <person name="Banfield J.F."/>
        </authorList>
    </citation>
    <scope>NUCLEOTIDE SEQUENCE [LARGE SCALE GENOMIC DNA]</scope>
    <source>
        <strain evidence="3">GW2011_GWA1_39_13</strain>
    </source>
</reference>